<dbReference type="RefSeq" id="YP_010040790.1">
    <property type="nucleotide sequence ID" value="NC_054192.1"/>
</dbReference>
<sequence length="160" mass="18511">MVSTKLEKIKYSSKKLTCTQFGGRKSAKALVSMAPHRSDFILINRKPIAEYFNHNNILIAKIYERFFMLKNLNDGYINESLEKYWNVLNHHYISIEVKGGGIQGQAEAIMLGMAKAFVDINPNLKPLLKPQKLLTRDARIKERRKYGLKKARRAPQFSKR</sequence>
<dbReference type="GeneID" id="63880507"/>
<dbReference type="InterPro" id="IPR014721">
    <property type="entry name" value="Ribsml_uS5_D2-typ_fold_subgr"/>
</dbReference>
<keyword evidence="7" id="KW-0934">Plastid</keyword>
<dbReference type="PANTHER" id="PTHR21569:SF1">
    <property type="entry name" value="SMALL RIBOSOMAL SUBUNIT PROTEIN US9M"/>
    <property type="match status" value="1"/>
</dbReference>
<evidence type="ECO:0000256" key="2">
    <source>
        <dbReference type="ARBA" id="ARBA00022980"/>
    </source>
</evidence>
<dbReference type="AlphaFoldDB" id="A0A873HW54"/>
<protein>
    <recommendedName>
        <fullName evidence="4">Small ribosomal subunit protein uS9c</fullName>
    </recommendedName>
    <alternativeName>
        <fullName evidence="5">30S ribosomal protein S9, chloroplastic</fullName>
    </alternativeName>
</protein>
<dbReference type="GO" id="GO:0006412">
    <property type="term" value="P:translation"/>
    <property type="evidence" value="ECO:0007669"/>
    <property type="project" value="InterPro"/>
</dbReference>
<dbReference type="GO" id="GO:0003735">
    <property type="term" value="F:structural constituent of ribosome"/>
    <property type="evidence" value="ECO:0007669"/>
    <property type="project" value="InterPro"/>
</dbReference>
<dbReference type="Gene3D" id="3.30.230.10">
    <property type="match status" value="1"/>
</dbReference>
<evidence type="ECO:0000256" key="1">
    <source>
        <dbReference type="ARBA" id="ARBA00005251"/>
    </source>
</evidence>
<reference evidence="7" key="1">
    <citation type="journal article" name="Front. Plant Sci.">
        <title>Sequencing and Analysis of the Complete Organellar Genomes of Prototheca wickerhamii.</title>
        <authorList>
            <person name="Bakula Z."/>
            <person name="Gromadka R."/>
            <person name="Gawor J."/>
            <person name="Siedlecki P."/>
            <person name="Pomorski J.J."/>
            <person name="Maciszewski K."/>
            <person name="Gromadka A."/>
            <person name="Karnkowska A."/>
            <person name="Jagielski T."/>
        </authorList>
    </citation>
    <scope>NUCLEOTIDE SEQUENCE</scope>
    <source>
        <strain evidence="7">DBVPG</strain>
    </source>
</reference>
<keyword evidence="2 6" id="KW-0689">Ribosomal protein</keyword>
<evidence type="ECO:0000256" key="3">
    <source>
        <dbReference type="ARBA" id="ARBA00023274"/>
    </source>
</evidence>
<dbReference type="InterPro" id="IPR020568">
    <property type="entry name" value="Ribosomal_Su5_D2-typ_SF"/>
</dbReference>
<geneLocation type="non-photosynthetic plastid" evidence="7"/>
<dbReference type="EMBL" id="MN794236">
    <property type="protein sequence ID" value="QOZ41686.1"/>
    <property type="molecule type" value="Genomic_DNA"/>
</dbReference>
<evidence type="ECO:0000313" key="7">
    <source>
        <dbReference type="EMBL" id="QOZ41686.1"/>
    </source>
</evidence>
<evidence type="ECO:0000256" key="6">
    <source>
        <dbReference type="RuleBase" id="RU003815"/>
    </source>
</evidence>
<dbReference type="Pfam" id="PF00380">
    <property type="entry name" value="Ribosomal_S9"/>
    <property type="match status" value="1"/>
</dbReference>
<dbReference type="InterPro" id="IPR020574">
    <property type="entry name" value="Ribosomal_uS9_CS"/>
</dbReference>
<organism evidence="7">
    <name type="scientific">Prototheca wickerhamii</name>
    <dbReference type="NCBI Taxonomy" id="3111"/>
    <lineage>
        <taxon>Eukaryota</taxon>
        <taxon>Viridiplantae</taxon>
        <taxon>Chlorophyta</taxon>
        <taxon>core chlorophytes</taxon>
        <taxon>Trebouxiophyceae</taxon>
        <taxon>Chlorellales</taxon>
        <taxon>Chlorellaceae</taxon>
        <taxon>Prototheca</taxon>
    </lineage>
</organism>
<dbReference type="GO" id="GO:0022627">
    <property type="term" value="C:cytosolic small ribosomal subunit"/>
    <property type="evidence" value="ECO:0007669"/>
    <property type="project" value="TreeGrafter"/>
</dbReference>
<accession>A0A873HW54</accession>
<proteinExistence type="inferred from homology"/>
<dbReference type="InterPro" id="IPR000754">
    <property type="entry name" value="Ribosomal_uS9"/>
</dbReference>
<name>A0A873HW54_PROWI</name>
<evidence type="ECO:0000256" key="4">
    <source>
        <dbReference type="ARBA" id="ARBA00035152"/>
    </source>
</evidence>
<evidence type="ECO:0000256" key="5">
    <source>
        <dbReference type="ARBA" id="ARBA00035437"/>
    </source>
</evidence>
<dbReference type="PROSITE" id="PS00360">
    <property type="entry name" value="RIBOSOMAL_S9"/>
    <property type="match status" value="1"/>
</dbReference>
<comment type="similarity">
    <text evidence="1 6">Belongs to the universal ribosomal protein uS9 family.</text>
</comment>
<dbReference type="SUPFAM" id="SSF54211">
    <property type="entry name" value="Ribosomal protein S5 domain 2-like"/>
    <property type="match status" value="1"/>
</dbReference>
<keyword evidence="3 6" id="KW-0687">Ribonucleoprotein</keyword>
<dbReference type="GO" id="GO:0003723">
    <property type="term" value="F:RNA binding"/>
    <property type="evidence" value="ECO:0007669"/>
    <property type="project" value="TreeGrafter"/>
</dbReference>
<dbReference type="PANTHER" id="PTHR21569">
    <property type="entry name" value="RIBOSOMAL PROTEIN S9"/>
    <property type="match status" value="1"/>
</dbReference>
<gene>
    <name evidence="7" type="primary">rps9</name>
    <name evidence="7" type="ORF">DBVPGpl_018</name>
</gene>